<dbReference type="GO" id="GO:0005737">
    <property type="term" value="C:cytoplasm"/>
    <property type="evidence" value="ECO:0007669"/>
    <property type="project" value="InterPro"/>
</dbReference>
<gene>
    <name evidence="8" type="ORF">K443DRAFT_103014</name>
</gene>
<dbReference type="Gene3D" id="3.20.20.70">
    <property type="entry name" value="Aldolase class I"/>
    <property type="match status" value="1"/>
</dbReference>
<dbReference type="InterPro" id="IPR011343">
    <property type="entry name" value="DeoC"/>
</dbReference>
<dbReference type="EMBL" id="KN838656">
    <property type="protein sequence ID" value="KIJ99002.1"/>
    <property type="molecule type" value="Genomic_DNA"/>
</dbReference>
<dbReference type="STRING" id="1095629.A0A0C9XT12"/>
<proteinExistence type="inferred from homology"/>
<evidence type="ECO:0000313" key="8">
    <source>
        <dbReference type="EMBL" id="KIJ99002.1"/>
    </source>
</evidence>
<dbReference type="InterPro" id="IPR013785">
    <property type="entry name" value="Aldolase_TIM"/>
</dbReference>
<dbReference type="InterPro" id="IPR028581">
    <property type="entry name" value="DeoC_typeI"/>
</dbReference>
<keyword evidence="3" id="KW-0963">Cytoplasm</keyword>
<evidence type="ECO:0000256" key="3">
    <source>
        <dbReference type="ARBA" id="ARBA00022490"/>
    </source>
</evidence>
<dbReference type="HOGENOM" id="CLU_053595_0_1_1"/>
<dbReference type="AlphaFoldDB" id="A0A0C9XT12"/>
<dbReference type="PANTHER" id="PTHR10889:SF1">
    <property type="entry name" value="DEOXYRIBOSE-PHOSPHATE ALDOLASE"/>
    <property type="match status" value="1"/>
</dbReference>
<reference evidence="8 9" key="1">
    <citation type="submission" date="2014-04" db="EMBL/GenBank/DDBJ databases">
        <authorList>
            <consortium name="DOE Joint Genome Institute"/>
            <person name="Kuo A."/>
            <person name="Kohler A."/>
            <person name="Nagy L.G."/>
            <person name="Floudas D."/>
            <person name="Copeland A."/>
            <person name="Barry K.W."/>
            <person name="Cichocki N."/>
            <person name="Veneault-Fourrey C."/>
            <person name="LaButti K."/>
            <person name="Lindquist E.A."/>
            <person name="Lipzen A."/>
            <person name="Lundell T."/>
            <person name="Morin E."/>
            <person name="Murat C."/>
            <person name="Sun H."/>
            <person name="Tunlid A."/>
            <person name="Henrissat B."/>
            <person name="Grigoriev I.V."/>
            <person name="Hibbett D.S."/>
            <person name="Martin F."/>
            <person name="Nordberg H.P."/>
            <person name="Cantor M.N."/>
            <person name="Hua S.X."/>
        </authorList>
    </citation>
    <scope>NUCLEOTIDE SEQUENCE [LARGE SCALE GENOMIC DNA]</scope>
    <source>
        <strain evidence="8 9">LaAM-08-1</strain>
    </source>
</reference>
<dbReference type="GO" id="GO:0009264">
    <property type="term" value="P:deoxyribonucleotide catabolic process"/>
    <property type="evidence" value="ECO:0007669"/>
    <property type="project" value="InterPro"/>
</dbReference>
<dbReference type="HAMAP" id="MF_00114">
    <property type="entry name" value="DeoC_type1"/>
    <property type="match status" value="1"/>
</dbReference>
<dbReference type="Pfam" id="PF01791">
    <property type="entry name" value="DeoC"/>
    <property type="match status" value="1"/>
</dbReference>
<dbReference type="FunFam" id="3.20.20.70:FF:000044">
    <property type="entry name" value="Deoxyribose-phosphate aldolase"/>
    <property type="match status" value="1"/>
</dbReference>
<protein>
    <recommendedName>
        <fullName evidence="2">deoxyribose-phosphate aldolase</fullName>
        <ecNumber evidence="2">4.1.2.4</ecNumber>
    </recommendedName>
    <alternativeName>
        <fullName evidence="6">2-deoxy-D-ribose 5-phosphate aldolase</fullName>
    </alternativeName>
</protein>
<dbReference type="CDD" id="cd00959">
    <property type="entry name" value="DeoC"/>
    <property type="match status" value="1"/>
</dbReference>
<dbReference type="InterPro" id="IPR002915">
    <property type="entry name" value="DeoC/FbaB/LacD_aldolase"/>
</dbReference>
<comment type="catalytic activity">
    <reaction evidence="7">
        <text>2-deoxy-D-ribose 5-phosphate = D-glyceraldehyde 3-phosphate + acetaldehyde</text>
        <dbReference type="Rhea" id="RHEA:12821"/>
        <dbReference type="ChEBI" id="CHEBI:15343"/>
        <dbReference type="ChEBI" id="CHEBI:59776"/>
        <dbReference type="ChEBI" id="CHEBI:62877"/>
        <dbReference type="EC" id="4.1.2.4"/>
    </reaction>
</comment>
<keyword evidence="4" id="KW-0456">Lyase</keyword>
<evidence type="ECO:0000256" key="4">
    <source>
        <dbReference type="ARBA" id="ARBA00023239"/>
    </source>
</evidence>
<accession>A0A0C9XT12</accession>
<dbReference type="UniPathway" id="UPA00002">
    <property type="reaction ID" value="UER00468"/>
</dbReference>
<comment type="similarity">
    <text evidence="1">Belongs to the DeoC/FbaB aldolase family. DeoC type 1 subfamily.</text>
</comment>
<name>A0A0C9XT12_9AGAR</name>
<dbReference type="PANTHER" id="PTHR10889">
    <property type="entry name" value="DEOXYRIBOSE-PHOSPHATE ALDOLASE"/>
    <property type="match status" value="1"/>
</dbReference>
<evidence type="ECO:0000313" key="9">
    <source>
        <dbReference type="Proteomes" id="UP000054477"/>
    </source>
</evidence>
<keyword evidence="5" id="KW-0704">Schiff base</keyword>
<reference evidence="9" key="2">
    <citation type="submission" date="2015-01" db="EMBL/GenBank/DDBJ databases">
        <title>Evolutionary Origins and Diversification of the Mycorrhizal Mutualists.</title>
        <authorList>
            <consortium name="DOE Joint Genome Institute"/>
            <consortium name="Mycorrhizal Genomics Consortium"/>
            <person name="Kohler A."/>
            <person name="Kuo A."/>
            <person name="Nagy L.G."/>
            <person name="Floudas D."/>
            <person name="Copeland A."/>
            <person name="Barry K.W."/>
            <person name="Cichocki N."/>
            <person name="Veneault-Fourrey C."/>
            <person name="LaButti K."/>
            <person name="Lindquist E.A."/>
            <person name="Lipzen A."/>
            <person name="Lundell T."/>
            <person name="Morin E."/>
            <person name="Murat C."/>
            <person name="Riley R."/>
            <person name="Ohm R."/>
            <person name="Sun H."/>
            <person name="Tunlid A."/>
            <person name="Henrissat B."/>
            <person name="Grigoriev I.V."/>
            <person name="Hibbett D.S."/>
            <person name="Martin F."/>
        </authorList>
    </citation>
    <scope>NUCLEOTIDE SEQUENCE [LARGE SCALE GENOMIC DNA]</scope>
    <source>
        <strain evidence="9">LaAM-08-1</strain>
    </source>
</reference>
<dbReference type="NCBIfam" id="TIGR00126">
    <property type="entry name" value="deoC"/>
    <property type="match status" value="1"/>
</dbReference>
<dbReference type="GO" id="GO:0046386">
    <property type="term" value="P:deoxyribose phosphate catabolic process"/>
    <property type="evidence" value="ECO:0007669"/>
    <property type="project" value="UniProtKB-UniPathway"/>
</dbReference>
<evidence type="ECO:0000256" key="7">
    <source>
        <dbReference type="ARBA" id="ARBA00048791"/>
    </source>
</evidence>
<dbReference type="GO" id="GO:0016052">
    <property type="term" value="P:carbohydrate catabolic process"/>
    <property type="evidence" value="ECO:0007669"/>
    <property type="project" value="TreeGrafter"/>
</dbReference>
<dbReference type="SUPFAM" id="SSF51569">
    <property type="entry name" value="Aldolase"/>
    <property type="match status" value="1"/>
</dbReference>
<sequence length="297" mass="31921">MTSSNTKDNWTDEQWAGDIPARVKTVEMLLHLHTYDDFATPLADIKSASDPLFCQSIDHTLLRPDATLEQIDKLCEEAVKYGFKSCCVNGIYVKRVAERLNTLSCDPDTRPIPCCVVGFPLGAGTAKSIANEAAEAITNGALEIDVVFPVGLLLSTPTPYSQIYHHLKTIITASHPYPVKVIIETSLLPSPQLKVTACELAIEAGAAFVKTCTGFNGGGATREDVWLMRVAVGICTWGEEGERIKVKASGGVRTFEACVEMFKAGAERIGTSSGATIMANANIVTHGPGDDVKTDPY</sequence>
<evidence type="ECO:0000256" key="1">
    <source>
        <dbReference type="ARBA" id="ARBA00010936"/>
    </source>
</evidence>
<dbReference type="EC" id="4.1.2.4" evidence="2"/>
<dbReference type="OrthoDB" id="70823at2759"/>
<evidence type="ECO:0000256" key="5">
    <source>
        <dbReference type="ARBA" id="ARBA00023270"/>
    </source>
</evidence>
<organism evidence="8 9">
    <name type="scientific">Laccaria amethystina LaAM-08-1</name>
    <dbReference type="NCBI Taxonomy" id="1095629"/>
    <lineage>
        <taxon>Eukaryota</taxon>
        <taxon>Fungi</taxon>
        <taxon>Dikarya</taxon>
        <taxon>Basidiomycota</taxon>
        <taxon>Agaricomycotina</taxon>
        <taxon>Agaricomycetes</taxon>
        <taxon>Agaricomycetidae</taxon>
        <taxon>Agaricales</taxon>
        <taxon>Agaricineae</taxon>
        <taxon>Hydnangiaceae</taxon>
        <taxon>Laccaria</taxon>
    </lineage>
</organism>
<evidence type="ECO:0000256" key="6">
    <source>
        <dbReference type="ARBA" id="ARBA00032755"/>
    </source>
</evidence>
<dbReference type="GO" id="GO:0004139">
    <property type="term" value="F:deoxyribose-phosphate aldolase activity"/>
    <property type="evidence" value="ECO:0007669"/>
    <property type="project" value="UniProtKB-EC"/>
</dbReference>
<evidence type="ECO:0000256" key="2">
    <source>
        <dbReference type="ARBA" id="ARBA00012515"/>
    </source>
</evidence>
<dbReference type="Proteomes" id="UP000054477">
    <property type="component" value="Unassembled WGS sequence"/>
</dbReference>
<keyword evidence="9" id="KW-1185">Reference proteome</keyword>
<dbReference type="SMART" id="SM01133">
    <property type="entry name" value="DeoC"/>
    <property type="match status" value="1"/>
</dbReference>